<dbReference type="EMBL" id="UINC01036687">
    <property type="protein sequence ID" value="SVB31029.1"/>
    <property type="molecule type" value="Genomic_DNA"/>
</dbReference>
<name>A0A382CYT5_9ZZZZ</name>
<dbReference type="AlphaFoldDB" id="A0A382CYT5"/>
<gene>
    <name evidence="1" type="ORF">METZ01_LOCUS183883</name>
</gene>
<organism evidence="1">
    <name type="scientific">marine metagenome</name>
    <dbReference type="NCBI Taxonomy" id="408172"/>
    <lineage>
        <taxon>unclassified sequences</taxon>
        <taxon>metagenomes</taxon>
        <taxon>ecological metagenomes</taxon>
    </lineage>
</organism>
<sequence>MAIYYQVKVEQINTIVFDDILANSEKEACQVAEYDAEQEFADKKKKYKVTSQAFSQEDDKIFVATYRKPTRDIGDPVEPNYVNVYEVRANHKIERSSEWDSKPYYQLRYFSPKCEDYYHHVDAFYVEEFPYENEAFAKQAAYNWANGEKKLDLDYCGDSIPTGLGNGYGSYGRLK</sequence>
<protein>
    <submittedName>
        <fullName evidence="1">Uncharacterized protein</fullName>
    </submittedName>
</protein>
<accession>A0A382CYT5</accession>
<proteinExistence type="predicted"/>
<evidence type="ECO:0000313" key="1">
    <source>
        <dbReference type="EMBL" id="SVB31029.1"/>
    </source>
</evidence>
<reference evidence="1" key="1">
    <citation type="submission" date="2018-05" db="EMBL/GenBank/DDBJ databases">
        <authorList>
            <person name="Lanie J.A."/>
            <person name="Ng W.-L."/>
            <person name="Kazmierczak K.M."/>
            <person name="Andrzejewski T.M."/>
            <person name="Davidsen T.M."/>
            <person name="Wayne K.J."/>
            <person name="Tettelin H."/>
            <person name="Glass J.I."/>
            <person name="Rusch D."/>
            <person name="Podicherti R."/>
            <person name="Tsui H.-C.T."/>
            <person name="Winkler M.E."/>
        </authorList>
    </citation>
    <scope>NUCLEOTIDE SEQUENCE</scope>
</reference>